<comment type="caution">
    <text evidence="9">The sequence shown here is derived from an EMBL/GenBank/DDBJ whole genome shotgun (WGS) entry which is preliminary data.</text>
</comment>
<feature type="region of interest" description="Disordered" evidence="7">
    <location>
        <begin position="308"/>
        <end position="347"/>
    </location>
</feature>
<sequence>MAGDIEEPFRLNFQVDSFRSGSISFGRYESEALCWERWSSFSHNRYLEEVEKYSKPGSVTEKKAYFEAHFRKKGFPGHISPECRNEIEYQTSENDFSEKMGYDEDIDRTPTFDESPDGSVNGGEIEVIGASFYEPQIELVSESTKNAESISGDVKVEGADDAEHASSLSINFQSGVGMEERLNGETDNLDTSHVSNNTDPSRKEDHVSSLEEKAPSEDKRPSLKPRDVVGQSRRFTSRNASKGSENKANKTVSLRSRPEKKTSEAPNKCSMQKTPKYESGSKTKGVNVINSTGKELIRRIIVEPQSSISQEASSRMYQSANRVKPAAGSTEPHTRQGSSRCSFKSDERALRRKEFEKKLEEKMHAKEAEMNQLQAKTQEKTKAEVKQLRKSLSFKAIPMRSFYRGALCEPDVNKARASNTRPQNLSSKPSNPVTRTSKASPLSSKVSLEQVTTKTTDPPQVSGTTSCHSTVTSDSSASSPAGTSRGHLSQARIRSPVSRKNDQGEEKLMSLRQSKALEGSQKQKTRTGGTTYTSFNSSSRTS</sequence>
<dbReference type="AlphaFoldDB" id="A0A2G9HFG9"/>
<keyword evidence="5" id="KW-0206">Cytoskeleton</keyword>
<feature type="domain" description="TPX2 C-terminal" evidence="8">
    <location>
        <begin position="342"/>
        <end position="408"/>
    </location>
</feature>
<evidence type="ECO:0000256" key="7">
    <source>
        <dbReference type="SAM" id="MobiDB-lite"/>
    </source>
</evidence>
<protein>
    <recommendedName>
        <fullName evidence="8">TPX2 C-terminal domain-containing protein</fullName>
    </recommendedName>
</protein>
<feature type="compositionally biased region" description="Polar residues" evidence="7">
    <location>
        <begin position="233"/>
        <end position="243"/>
    </location>
</feature>
<dbReference type="EMBL" id="NKXS01001912">
    <property type="protein sequence ID" value="PIN16271.1"/>
    <property type="molecule type" value="Genomic_DNA"/>
</dbReference>
<evidence type="ECO:0000256" key="1">
    <source>
        <dbReference type="ARBA" id="ARBA00004245"/>
    </source>
</evidence>
<dbReference type="OrthoDB" id="758458at2759"/>
<proteinExistence type="inferred from homology"/>
<feature type="coiled-coil region" evidence="6">
    <location>
        <begin position="352"/>
        <end position="386"/>
    </location>
</feature>
<keyword evidence="6" id="KW-0175">Coiled coil</keyword>
<evidence type="ECO:0000256" key="2">
    <source>
        <dbReference type="ARBA" id="ARBA00005885"/>
    </source>
</evidence>
<feature type="compositionally biased region" description="Polar residues" evidence="7">
    <location>
        <begin position="520"/>
        <end position="542"/>
    </location>
</feature>
<evidence type="ECO:0000313" key="10">
    <source>
        <dbReference type="Proteomes" id="UP000231279"/>
    </source>
</evidence>
<evidence type="ECO:0000313" key="9">
    <source>
        <dbReference type="EMBL" id="PIN16271.1"/>
    </source>
</evidence>
<dbReference type="Proteomes" id="UP000231279">
    <property type="component" value="Unassembled WGS sequence"/>
</dbReference>
<keyword evidence="4" id="KW-0493">Microtubule</keyword>
<dbReference type="GO" id="GO:0005874">
    <property type="term" value="C:microtubule"/>
    <property type="evidence" value="ECO:0007669"/>
    <property type="project" value="UniProtKB-KW"/>
</dbReference>
<feature type="region of interest" description="Disordered" evidence="7">
    <location>
        <begin position="408"/>
        <end position="542"/>
    </location>
</feature>
<feature type="compositionally biased region" description="Polar residues" evidence="7">
    <location>
        <begin position="308"/>
        <end position="321"/>
    </location>
</feature>
<organism evidence="9 10">
    <name type="scientific">Handroanthus impetiginosus</name>
    <dbReference type="NCBI Taxonomy" id="429701"/>
    <lineage>
        <taxon>Eukaryota</taxon>
        <taxon>Viridiplantae</taxon>
        <taxon>Streptophyta</taxon>
        <taxon>Embryophyta</taxon>
        <taxon>Tracheophyta</taxon>
        <taxon>Spermatophyta</taxon>
        <taxon>Magnoliopsida</taxon>
        <taxon>eudicotyledons</taxon>
        <taxon>Gunneridae</taxon>
        <taxon>Pentapetalae</taxon>
        <taxon>asterids</taxon>
        <taxon>lamiids</taxon>
        <taxon>Lamiales</taxon>
        <taxon>Bignoniaceae</taxon>
        <taxon>Crescentiina</taxon>
        <taxon>Tabebuia alliance</taxon>
        <taxon>Handroanthus</taxon>
    </lineage>
</organism>
<feature type="compositionally biased region" description="Basic and acidic residues" evidence="7">
    <location>
        <begin position="499"/>
        <end position="509"/>
    </location>
</feature>
<evidence type="ECO:0000259" key="8">
    <source>
        <dbReference type="Pfam" id="PF06886"/>
    </source>
</evidence>
<reference evidence="10" key="1">
    <citation type="journal article" date="2018" name="Gigascience">
        <title>Genome assembly of the Pink Ipe (Handroanthus impetiginosus, Bignoniaceae), a highly valued, ecologically keystone Neotropical timber forest tree.</title>
        <authorList>
            <person name="Silva-Junior O.B."/>
            <person name="Grattapaglia D."/>
            <person name="Novaes E."/>
            <person name="Collevatti R.G."/>
        </authorList>
    </citation>
    <scope>NUCLEOTIDE SEQUENCE [LARGE SCALE GENOMIC DNA]</scope>
    <source>
        <strain evidence="10">cv. UFG-1</strain>
    </source>
</reference>
<feature type="region of interest" description="Disordered" evidence="7">
    <location>
        <begin position="170"/>
        <end position="286"/>
    </location>
</feature>
<dbReference type="InterPro" id="IPR044216">
    <property type="entry name" value="WDL7"/>
</dbReference>
<evidence type="ECO:0000256" key="5">
    <source>
        <dbReference type="ARBA" id="ARBA00023212"/>
    </source>
</evidence>
<dbReference type="STRING" id="429701.A0A2G9HFG9"/>
<evidence type="ECO:0000256" key="4">
    <source>
        <dbReference type="ARBA" id="ARBA00022701"/>
    </source>
</evidence>
<keyword evidence="3" id="KW-0963">Cytoplasm</keyword>
<dbReference type="InterPro" id="IPR027329">
    <property type="entry name" value="TPX2_C"/>
</dbReference>
<dbReference type="Pfam" id="PF06886">
    <property type="entry name" value="TPX2"/>
    <property type="match status" value="1"/>
</dbReference>
<comment type="similarity">
    <text evidence="2">Belongs to the TPX2 family.</text>
</comment>
<feature type="compositionally biased region" description="Basic and acidic residues" evidence="7">
    <location>
        <begin position="200"/>
        <end position="227"/>
    </location>
</feature>
<gene>
    <name evidence="9" type="ORF">CDL12_11084</name>
</gene>
<feature type="compositionally biased region" description="Low complexity" evidence="7">
    <location>
        <begin position="464"/>
        <end position="484"/>
    </location>
</feature>
<name>A0A2G9HFG9_9LAMI</name>
<comment type="subcellular location">
    <subcellularLocation>
        <location evidence="1">Cytoplasm</location>
        <location evidence="1">Cytoskeleton</location>
    </subcellularLocation>
</comment>
<evidence type="ECO:0000256" key="3">
    <source>
        <dbReference type="ARBA" id="ARBA00022490"/>
    </source>
</evidence>
<keyword evidence="10" id="KW-1185">Reference proteome</keyword>
<feature type="compositionally biased region" description="Polar residues" evidence="7">
    <location>
        <begin position="185"/>
        <end position="199"/>
    </location>
</feature>
<dbReference type="PANTHER" id="PTHR47067">
    <property type="entry name" value="TPX2 (TARGETING PROTEIN FOR XKLP2) PROTEIN FAMILY-RELATED"/>
    <property type="match status" value="1"/>
</dbReference>
<dbReference type="PANTHER" id="PTHR47067:SF6">
    <property type="entry name" value="PROTEIN WVD2-LIKE 7"/>
    <property type="match status" value="1"/>
</dbReference>
<evidence type="ECO:0000256" key="6">
    <source>
        <dbReference type="SAM" id="Coils"/>
    </source>
</evidence>
<accession>A0A2G9HFG9</accession>
<feature type="compositionally biased region" description="Polar residues" evidence="7">
    <location>
        <begin position="416"/>
        <end position="463"/>
    </location>
</feature>